<accession>A0A7J6WIY1</accession>
<gene>
    <name evidence="1" type="ORF">FRX31_013845</name>
</gene>
<keyword evidence="2" id="KW-1185">Reference proteome</keyword>
<evidence type="ECO:0000313" key="1">
    <source>
        <dbReference type="EMBL" id="KAF5196570.1"/>
    </source>
</evidence>
<reference evidence="1 2" key="1">
    <citation type="submission" date="2020-06" db="EMBL/GenBank/DDBJ databases">
        <title>Transcriptomic and genomic resources for Thalictrum thalictroides and T. hernandezii: Facilitating candidate gene discovery in an emerging model plant lineage.</title>
        <authorList>
            <person name="Arias T."/>
            <person name="Riano-Pachon D.M."/>
            <person name="Di Stilio V.S."/>
        </authorList>
    </citation>
    <scope>NUCLEOTIDE SEQUENCE [LARGE SCALE GENOMIC DNA]</scope>
    <source>
        <strain evidence="2">cv. WT478/WT964</strain>
        <tissue evidence="1">Leaves</tissue>
    </source>
</reference>
<dbReference type="Proteomes" id="UP000554482">
    <property type="component" value="Unassembled WGS sequence"/>
</dbReference>
<proteinExistence type="predicted"/>
<dbReference type="EMBL" id="JABWDY010015808">
    <property type="protein sequence ID" value="KAF5196570.1"/>
    <property type="molecule type" value="Genomic_DNA"/>
</dbReference>
<organism evidence="1 2">
    <name type="scientific">Thalictrum thalictroides</name>
    <name type="common">Rue-anemone</name>
    <name type="synonym">Anemone thalictroides</name>
    <dbReference type="NCBI Taxonomy" id="46969"/>
    <lineage>
        <taxon>Eukaryota</taxon>
        <taxon>Viridiplantae</taxon>
        <taxon>Streptophyta</taxon>
        <taxon>Embryophyta</taxon>
        <taxon>Tracheophyta</taxon>
        <taxon>Spermatophyta</taxon>
        <taxon>Magnoliopsida</taxon>
        <taxon>Ranunculales</taxon>
        <taxon>Ranunculaceae</taxon>
        <taxon>Thalictroideae</taxon>
        <taxon>Thalictrum</taxon>
    </lineage>
</organism>
<protein>
    <submittedName>
        <fullName evidence="1">Uncharacterized protein</fullName>
    </submittedName>
</protein>
<sequence length="70" mass="8165">MKSKESNLLNINRSLRTLWIMDPAFGKIHRIVTDSGDLWRSRVSILKQIAGDKFKHEAYFRSKEGSQIFV</sequence>
<dbReference type="AlphaFoldDB" id="A0A7J6WIY1"/>
<evidence type="ECO:0000313" key="2">
    <source>
        <dbReference type="Proteomes" id="UP000554482"/>
    </source>
</evidence>
<comment type="caution">
    <text evidence="1">The sequence shown here is derived from an EMBL/GenBank/DDBJ whole genome shotgun (WGS) entry which is preliminary data.</text>
</comment>
<name>A0A7J6WIY1_THATH</name>